<sequence length="196" mass="21948">MDDVEITDVDDGDMPNKVEKAHHLHNQDLSSLSEAAAELLSQYGWHLLVATVLVSLLIQYLMKRFSQSEDTNSTTPQPQQDVASIVRNQEAMEAARRRMQEELDAKAAIFKEKQKQQEEEKRRQKIEIWESMQQGKSYKGSKKLSETTEEANSSTSALKPKTDRKPLRSADYNPLSGDGGGTCSWRPGRRGPSAGG</sequence>
<feature type="transmembrane region" description="Helical" evidence="11">
    <location>
        <begin position="43"/>
        <end position="62"/>
    </location>
</feature>
<evidence type="ECO:0000256" key="4">
    <source>
        <dbReference type="ARBA" id="ARBA00022490"/>
    </source>
</evidence>
<keyword evidence="13" id="KW-1185">Reference proteome</keyword>
<evidence type="ECO:0000313" key="13">
    <source>
        <dbReference type="Proteomes" id="UP001178508"/>
    </source>
</evidence>
<evidence type="ECO:0000256" key="3">
    <source>
        <dbReference type="ARBA" id="ARBA00011034"/>
    </source>
</evidence>
<comment type="similarity">
    <text evidence="3">Belongs to the selenoprotein S family.</text>
</comment>
<keyword evidence="8 11" id="KW-1133">Transmembrane helix</keyword>
<accession>A0AAV1EIJ6</accession>
<dbReference type="InterPro" id="IPR009703">
    <property type="entry name" value="Selenoprotein_S"/>
</dbReference>
<dbReference type="GO" id="GO:0030970">
    <property type="term" value="P:retrograde protein transport, ER to cytosol"/>
    <property type="evidence" value="ECO:0007669"/>
    <property type="project" value="TreeGrafter"/>
</dbReference>
<dbReference type="Pfam" id="PF06936">
    <property type="entry name" value="Selenoprotein_S"/>
    <property type="match status" value="1"/>
</dbReference>
<reference evidence="12" key="1">
    <citation type="submission" date="2023-08" db="EMBL/GenBank/DDBJ databases">
        <authorList>
            <person name="Alioto T."/>
            <person name="Alioto T."/>
            <person name="Gomez Garrido J."/>
        </authorList>
    </citation>
    <scope>NUCLEOTIDE SEQUENCE</scope>
</reference>
<evidence type="ECO:0000256" key="7">
    <source>
        <dbReference type="ARBA" id="ARBA00022933"/>
    </source>
</evidence>
<evidence type="ECO:0000256" key="6">
    <source>
        <dbReference type="ARBA" id="ARBA00022824"/>
    </source>
</evidence>
<organism evidence="12 13">
    <name type="scientific">Xyrichtys novacula</name>
    <name type="common">Pearly razorfish</name>
    <name type="synonym">Hemipteronotus novacula</name>
    <dbReference type="NCBI Taxonomy" id="13765"/>
    <lineage>
        <taxon>Eukaryota</taxon>
        <taxon>Metazoa</taxon>
        <taxon>Chordata</taxon>
        <taxon>Craniata</taxon>
        <taxon>Vertebrata</taxon>
        <taxon>Euteleostomi</taxon>
        <taxon>Actinopterygii</taxon>
        <taxon>Neopterygii</taxon>
        <taxon>Teleostei</taxon>
        <taxon>Neoteleostei</taxon>
        <taxon>Acanthomorphata</taxon>
        <taxon>Eupercaria</taxon>
        <taxon>Labriformes</taxon>
        <taxon>Labridae</taxon>
        <taxon>Xyrichtys</taxon>
    </lineage>
</organism>
<evidence type="ECO:0000256" key="11">
    <source>
        <dbReference type="SAM" id="Phobius"/>
    </source>
</evidence>
<protein>
    <submittedName>
        <fullName evidence="12">Selenoprotein S</fullName>
    </submittedName>
</protein>
<gene>
    <name evidence="12" type="ORF">XNOV1_A036073</name>
</gene>
<keyword evidence="6" id="KW-0256">Endoplasmic reticulum</keyword>
<dbReference type="AlphaFoldDB" id="A0AAV1EIJ6"/>
<dbReference type="PANTHER" id="PTHR28621">
    <property type="entry name" value="SELENOPROTEIN S"/>
    <property type="match status" value="1"/>
</dbReference>
<evidence type="ECO:0000256" key="9">
    <source>
        <dbReference type="ARBA" id="ARBA00023136"/>
    </source>
</evidence>
<dbReference type="GO" id="GO:0036513">
    <property type="term" value="C:Derlin-1 retrotranslocation complex"/>
    <property type="evidence" value="ECO:0007669"/>
    <property type="project" value="TreeGrafter"/>
</dbReference>
<dbReference type="Proteomes" id="UP001178508">
    <property type="component" value="Chromosome 1"/>
</dbReference>
<evidence type="ECO:0000256" key="1">
    <source>
        <dbReference type="ARBA" id="ARBA00004389"/>
    </source>
</evidence>
<dbReference type="EMBL" id="OY660864">
    <property type="protein sequence ID" value="CAJ1048535.1"/>
    <property type="molecule type" value="Genomic_DNA"/>
</dbReference>
<keyword evidence="4" id="KW-0963">Cytoplasm</keyword>
<dbReference type="PANTHER" id="PTHR28621:SF1">
    <property type="entry name" value="SELENOPROTEIN S"/>
    <property type="match status" value="1"/>
</dbReference>
<feature type="region of interest" description="Disordered" evidence="10">
    <location>
        <begin position="126"/>
        <end position="196"/>
    </location>
</feature>
<dbReference type="Gene3D" id="6.10.250.2950">
    <property type="match status" value="1"/>
</dbReference>
<keyword evidence="7" id="KW-0712">Selenocysteine</keyword>
<dbReference type="GO" id="GO:0036502">
    <property type="term" value="C:Derlin-1-VIMP complex"/>
    <property type="evidence" value="ECO:0007669"/>
    <property type="project" value="TreeGrafter"/>
</dbReference>
<evidence type="ECO:0000313" key="12">
    <source>
        <dbReference type="EMBL" id="CAJ1048535.1"/>
    </source>
</evidence>
<evidence type="ECO:0000256" key="10">
    <source>
        <dbReference type="SAM" id="MobiDB-lite"/>
    </source>
</evidence>
<evidence type="ECO:0000256" key="8">
    <source>
        <dbReference type="ARBA" id="ARBA00022989"/>
    </source>
</evidence>
<evidence type="ECO:0000256" key="2">
    <source>
        <dbReference type="ARBA" id="ARBA00004496"/>
    </source>
</evidence>
<dbReference type="GO" id="GO:0030968">
    <property type="term" value="P:endoplasmic reticulum unfolded protein response"/>
    <property type="evidence" value="ECO:0007669"/>
    <property type="project" value="TreeGrafter"/>
</dbReference>
<keyword evidence="9 11" id="KW-0472">Membrane</keyword>
<name>A0AAV1EIJ6_XYRNO</name>
<keyword evidence="5 11" id="KW-0812">Transmembrane</keyword>
<comment type="subcellular location">
    <subcellularLocation>
        <location evidence="2">Cytoplasm</location>
    </subcellularLocation>
    <subcellularLocation>
        <location evidence="1">Endoplasmic reticulum membrane</location>
        <topology evidence="1">Single-pass membrane protein</topology>
    </subcellularLocation>
</comment>
<evidence type="ECO:0000256" key="5">
    <source>
        <dbReference type="ARBA" id="ARBA00022692"/>
    </source>
</evidence>
<proteinExistence type="inferred from homology"/>